<dbReference type="EMBL" id="BK032862">
    <property type="protein sequence ID" value="DAF64518.1"/>
    <property type="molecule type" value="Genomic_DNA"/>
</dbReference>
<proteinExistence type="predicted"/>
<reference evidence="2" key="1">
    <citation type="journal article" date="2021" name="Proc. Natl. Acad. Sci. U.S.A.">
        <title>A Catalog of Tens of Thousands of Viruses from Human Metagenomes Reveals Hidden Associations with Chronic Diseases.</title>
        <authorList>
            <person name="Tisza M.J."/>
            <person name="Buck C.B."/>
        </authorList>
    </citation>
    <scope>NUCLEOTIDE SEQUENCE</scope>
    <source>
        <strain evidence="2">Ctu6J18</strain>
    </source>
</reference>
<accession>A0A8S5TN08</accession>
<evidence type="ECO:0000256" key="1">
    <source>
        <dbReference type="SAM" id="Phobius"/>
    </source>
</evidence>
<feature type="transmembrane region" description="Helical" evidence="1">
    <location>
        <begin position="12"/>
        <end position="37"/>
    </location>
</feature>
<sequence length="58" mass="6286">MRSIWIEQAISNLGGIIVIILQLGFIAVLTALIILIVTEIIKAAVKGNKEQKGAKKNE</sequence>
<name>A0A8S5TN08_9CAUD</name>
<keyword evidence="1" id="KW-0472">Membrane</keyword>
<protein>
    <submittedName>
        <fullName evidence="2">Uncharacterized protein</fullName>
    </submittedName>
</protein>
<keyword evidence="1" id="KW-1133">Transmembrane helix</keyword>
<keyword evidence="1" id="KW-0812">Transmembrane</keyword>
<evidence type="ECO:0000313" key="2">
    <source>
        <dbReference type="EMBL" id="DAF64518.1"/>
    </source>
</evidence>
<organism evidence="2">
    <name type="scientific">Myoviridae sp. ctu6J18</name>
    <dbReference type="NCBI Taxonomy" id="2827714"/>
    <lineage>
        <taxon>Viruses</taxon>
        <taxon>Duplodnaviria</taxon>
        <taxon>Heunggongvirae</taxon>
        <taxon>Uroviricota</taxon>
        <taxon>Caudoviricetes</taxon>
    </lineage>
</organism>